<evidence type="ECO:0000313" key="3">
    <source>
        <dbReference type="Proteomes" id="UP000691718"/>
    </source>
</evidence>
<sequence length="304" mass="35005">MIIAKKTLSSAQIQNYLTIPLGSEDEQDSSDAENDDDIDVIRSTVNKLCETFNDTDDEEESVSLNKYEFASPLSGSCGSDMQQHNQILVVQFLMSQVHLGQLLREHVIEQLYLPRLLCQKTLLLLLLYPSSEKSEISSGEKHFHLTNREFCGQTDLEPPITELETPLQYFLYFFDDDFLSHIVEEMHKFSVQKNPSKPFSTSVTELKKYIGICLLMGIAPLPHTRMYWETELGLPLIRNTMSVNQFEKIRQYLHFNDNTTQSPAGIATHDRLHKIRPVLETLKKCHRYRLPSNCSQLQSPYGWS</sequence>
<dbReference type="Proteomes" id="UP000691718">
    <property type="component" value="Unassembled WGS sequence"/>
</dbReference>
<dbReference type="PANTHER" id="PTHR46599:SF3">
    <property type="entry name" value="PIGGYBAC TRANSPOSABLE ELEMENT-DERIVED PROTEIN 4"/>
    <property type="match status" value="1"/>
</dbReference>
<organism evidence="2 3">
    <name type="scientific">Parnassius apollo</name>
    <name type="common">Apollo butterfly</name>
    <name type="synonym">Papilio apollo</name>
    <dbReference type="NCBI Taxonomy" id="110799"/>
    <lineage>
        <taxon>Eukaryota</taxon>
        <taxon>Metazoa</taxon>
        <taxon>Ecdysozoa</taxon>
        <taxon>Arthropoda</taxon>
        <taxon>Hexapoda</taxon>
        <taxon>Insecta</taxon>
        <taxon>Pterygota</taxon>
        <taxon>Neoptera</taxon>
        <taxon>Endopterygota</taxon>
        <taxon>Lepidoptera</taxon>
        <taxon>Glossata</taxon>
        <taxon>Ditrysia</taxon>
        <taxon>Papilionoidea</taxon>
        <taxon>Papilionidae</taxon>
        <taxon>Parnassiinae</taxon>
        <taxon>Parnassini</taxon>
        <taxon>Parnassius</taxon>
        <taxon>Parnassius</taxon>
    </lineage>
</organism>
<dbReference type="OrthoDB" id="122438at2759"/>
<reference evidence="2" key="1">
    <citation type="submission" date="2021-04" db="EMBL/GenBank/DDBJ databases">
        <authorList>
            <person name="Tunstrom K."/>
        </authorList>
    </citation>
    <scope>NUCLEOTIDE SEQUENCE</scope>
</reference>
<gene>
    <name evidence="2" type="ORF">PAPOLLO_LOCUS26791</name>
</gene>
<dbReference type="PANTHER" id="PTHR46599">
    <property type="entry name" value="PIGGYBAC TRANSPOSABLE ELEMENT-DERIVED PROTEIN 4"/>
    <property type="match status" value="1"/>
</dbReference>
<evidence type="ECO:0000259" key="1">
    <source>
        <dbReference type="Pfam" id="PF13843"/>
    </source>
</evidence>
<dbReference type="InterPro" id="IPR029526">
    <property type="entry name" value="PGBD"/>
</dbReference>
<name>A0A8S3Y8G2_PARAO</name>
<accession>A0A8S3Y8G2</accession>
<feature type="domain" description="PiggyBac transposable element-derived protein" evidence="1">
    <location>
        <begin position="165"/>
        <end position="284"/>
    </location>
</feature>
<protein>
    <submittedName>
        <fullName evidence="2">(apollo) hypothetical protein</fullName>
    </submittedName>
</protein>
<evidence type="ECO:0000313" key="2">
    <source>
        <dbReference type="EMBL" id="CAG5056577.1"/>
    </source>
</evidence>
<comment type="caution">
    <text evidence="2">The sequence shown here is derived from an EMBL/GenBank/DDBJ whole genome shotgun (WGS) entry which is preliminary data.</text>
</comment>
<keyword evidence="3" id="KW-1185">Reference proteome</keyword>
<proteinExistence type="predicted"/>
<dbReference type="AlphaFoldDB" id="A0A8S3Y8G2"/>
<dbReference type="EMBL" id="CAJQZP010001607">
    <property type="protein sequence ID" value="CAG5056577.1"/>
    <property type="molecule type" value="Genomic_DNA"/>
</dbReference>
<dbReference type="Pfam" id="PF13843">
    <property type="entry name" value="DDE_Tnp_1_7"/>
    <property type="match status" value="1"/>
</dbReference>